<evidence type="ECO:0000256" key="1">
    <source>
        <dbReference type="ARBA" id="ARBA00022729"/>
    </source>
</evidence>
<organism evidence="4 5">
    <name type="scientific">Paraburkholderia solitsugae</name>
    <dbReference type="NCBI Taxonomy" id="2675748"/>
    <lineage>
        <taxon>Bacteria</taxon>
        <taxon>Pseudomonadati</taxon>
        <taxon>Pseudomonadota</taxon>
        <taxon>Betaproteobacteria</taxon>
        <taxon>Burkholderiales</taxon>
        <taxon>Burkholderiaceae</taxon>
        <taxon>Paraburkholderia</taxon>
    </lineage>
</organism>
<sequence length="372" mass="40586">MKRFLVGQNLTPSVRRRQLLGGVAAIPAMLMMAALPRAASAQDDGVKGGFVLSSAMRAIQIRQRVSPNLAHQLQSAADAGLARELHPRAVVHTQGLLPHEQDRDASVQSQEDWRQTLVQALAWCITGNPAYEAKAVAYIDAWVAGYSPSFNPIDEADLVDLLLGFDFVQDRLSPSSIDKTRQLGRQMATGYLGTRRVGDPSTGLNNWQSHRIKLATAGAYLSGDPALVAAVRKGFLAHVSGNIGTDGRTYDFNQRDAMHYVVYDLEPLMMAASMAAAHGDDWYGMASSQGGLAAALRWLEPYAAGDKQHEEFVHSTVRFDARRAAAHVEGYSGLWQREEASNLYWIASRLDPQFTPMASALNAQPVVRALFA</sequence>
<dbReference type="InterPro" id="IPR008929">
    <property type="entry name" value="Chondroitin_lyas"/>
</dbReference>
<keyword evidence="5" id="KW-1185">Reference proteome</keyword>
<reference evidence="4 5" key="1">
    <citation type="submission" date="2019-11" db="EMBL/GenBank/DDBJ databases">
        <title>Metabolism of dissolved organic matter in forest soils.</title>
        <authorList>
            <person name="Cyle K.T."/>
            <person name="Wilhelm R.C."/>
            <person name="Martinez C.E."/>
        </authorList>
    </citation>
    <scope>NUCLEOTIDE SEQUENCE [LARGE SCALE GENOMIC DNA]</scope>
    <source>
        <strain evidence="4 5">1N</strain>
    </source>
</reference>
<name>A0ABX2BPU2_9BURK</name>
<keyword evidence="1" id="KW-0732">Signal</keyword>
<dbReference type="SUPFAM" id="SSF48230">
    <property type="entry name" value="Chondroitin AC/alginate lyase"/>
    <property type="match status" value="1"/>
</dbReference>
<feature type="domain" description="Alginate lyase" evidence="3">
    <location>
        <begin position="90"/>
        <end position="307"/>
    </location>
</feature>
<gene>
    <name evidence="4" type="ORF">GNZ12_16685</name>
</gene>
<evidence type="ECO:0000259" key="3">
    <source>
        <dbReference type="Pfam" id="PF05426"/>
    </source>
</evidence>
<dbReference type="Gene3D" id="1.50.10.100">
    <property type="entry name" value="Chondroitin AC/alginate lyase"/>
    <property type="match status" value="1"/>
</dbReference>
<evidence type="ECO:0000313" key="4">
    <source>
        <dbReference type="EMBL" id="NPT42917.1"/>
    </source>
</evidence>
<protein>
    <recommendedName>
        <fullName evidence="3">Alginate lyase domain-containing protein</fullName>
    </recommendedName>
</protein>
<dbReference type="Pfam" id="PF05426">
    <property type="entry name" value="Alginate_lyase"/>
    <property type="match status" value="1"/>
</dbReference>
<dbReference type="InterPro" id="IPR008397">
    <property type="entry name" value="Alginate_lyase_dom"/>
</dbReference>
<accession>A0ABX2BPU2</accession>
<dbReference type="EMBL" id="WOEY01000065">
    <property type="protein sequence ID" value="NPT42917.1"/>
    <property type="molecule type" value="Genomic_DNA"/>
</dbReference>
<keyword evidence="2" id="KW-0456">Lyase</keyword>
<dbReference type="PROSITE" id="PS51318">
    <property type="entry name" value="TAT"/>
    <property type="match status" value="1"/>
</dbReference>
<evidence type="ECO:0000256" key="2">
    <source>
        <dbReference type="ARBA" id="ARBA00023239"/>
    </source>
</evidence>
<dbReference type="Proteomes" id="UP000652198">
    <property type="component" value="Unassembled WGS sequence"/>
</dbReference>
<comment type="caution">
    <text evidence="4">The sequence shown here is derived from an EMBL/GenBank/DDBJ whole genome shotgun (WGS) entry which is preliminary data.</text>
</comment>
<evidence type="ECO:0000313" key="5">
    <source>
        <dbReference type="Proteomes" id="UP000652198"/>
    </source>
</evidence>
<proteinExistence type="predicted"/>
<dbReference type="InterPro" id="IPR006311">
    <property type="entry name" value="TAT_signal"/>
</dbReference>